<dbReference type="AlphaFoldDB" id="A0A0N4TZ29"/>
<evidence type="ECO:0000313" key="1">
    <source>
        <dbReference type="EMBL" id="VDN95407.1"/>
    </source>
</evidence>
<reference evidence="1 2" key="2">
    <citation type="submission" date="2018-11" db="EMBL/GenBank/DDBJ databases">
        <authorList>
            <consortium name="Pathogen Informatics"/>
        </authorList>
    </citation>
    <scope>NUCLEOTIDE SEQUENCE [LARGE SCALE GENOMIC DNA]</scope>
</reference>
<gene>
    <name evidence="1" type="ORF">BPAG_LOCUS14222</name>
</gene>
<name>A0A0N4TZ29_BRUPA</name>
<dbReference type="Proteomes" id="UP000278627">
    <property type="component" value="Unassembled WGS sequence"/>
</dbReference>
<proteinExistence type="predicted"/>
<evidence type="ECO:0000313" key="2">
    <source>
        <dbReference type="Proteomes" id="UP000278627"/>
    </source>
</evidence>
<sequence>MLASVMHYDIAANEDAEYIQTAFMLKDSICDRINFCSARKTLSEDVHCRCSLQHYVCLATFVLQLQSSVLLCH</sequence>
<evidence type="ECO:0000313" key="3">
    <source>
        <dbReference type="WBParaSite" id="BPAG_0001429401-mRNA-1"/>
    </source>
</evidence>
<reference evidence="3" key="1">
    <citation type="submission" date="2017-02" db="UniProtKB">
        <authorList>
            <consortium name="WormBaseParasite"/>
        </authorList>
    </citation>
    <scope>IDENTIFICATION</scope>
</reference>
<organism evidence="3">
    <name type="scientific">Brugia pahangi</name>
    <name type="common">Filarial nematode worm</name>
    <dbReference type="NCBI Taxonomy" id="6280"/>
    <lineage>
        <taxon>Eukaryota</taxon>
        <taxon>Metazoa</taxon>
        <taxon>Ecdysozoa</taxon>
        <taxon>Nematoda</taxon>
        <taxon>Chromadorea</taxon>
        <taxon>Rhabditida</taxon>
        <taxon>Spirurina</taxon>
        <taxon>Spiruromorpha</taxon>
        <taxon>Filarioidea</taxon>
        <taxon>Onchocercidae</taxon>
        <taxon>Brugia</taxon>
    </lineage>
</organism>
<keyword evidence="2" id="KW-1185">Reference proteome</keyword>
<dbReference type="EMBL" id="UZAD01013562">
    <property type="protein sequence ID" value="VDN95407.1"/>
    <property type="molecule type" value="Genomic_DNA"/>
</dbReference>
<protein>
    <submittedName>
        <fullName evidence="3">Ovule protein</fullName>
    </submittedName>
</protein>
<dbReference type="WBParaSite" id="BPAG_0001429401-mRNA-1">
    <property type="protein sequence ID" value="BPAG_0001429401-mRNA-1"/>
    <property type="gene ID" value="BPAG_0001429401"/>
</dbReference>
<accession>A0A0N4TZ29</accession>